<sequence length="145" mass="17095">MSEIKFNNLELRKDIRAIVPNIDDSQLDLIEISVIHLVDVYVNAKFNQQQQEIEKLTRIAAEADEGCEYWRDKYKQAQAKAEYYEMKYENTGAIFNRRHMLDKIERYENAIKECIDRMNEGGPGTRSFIYEKLKEVMEGTECMGK</sequence>
<evidence type="ECO:0000313" key="1">
    <source>
        <dbReference type="EMBL" id="AVO22595.1"/>
    </source>
</evidence>
<protein>
    <submittedName>
        <fullName evidence="1">Uncharacterized protein</fullName>
    </submittedName>
</protein>
<dbReference type="GeneID" id="55607756"/>
<proteinExistence type="predicted"/>
<dbReference type="Proteomes" id="UP000240948">
    <property type="component" value="Segment"/>
</dbReference>
<dbReference type="KEGG" id="vg:55607756"/>
<organism evidence="1 2">
    <name type="scientific">Anoxybacillus phage A403</name>
    <dbReference type="NCBI Taxonomy" id="2099336"/>
    <lineage>
        <taxon>Viruses</taxon>
        <taxon>Duplodnaviria</taxon>
        <taxon>Heunggongvirae</taxon>
        <taxon>Uroviricota</taxon>
        <taxon>Caudoviricetes</taxon>
        <taxon>Tandoganvirus</taxon>
        <taxon>Tandoganvirus A403</taxon>
    </lineage>
</organism>
<keyword evidence="2" id="KW-1185">Reference proteome</keyword>
<accession>A0A2P1JTX9</accession>
<evidence type="ECO:0000313" key="2">
    <source>
        <dbReference type="Proteomes" id="UP000240948"/>
    </source>
</evidence>
<name>A0A2P1JTX9_9CAUD</name>
<dbReference type="EMBL" id="MG969427">
    <property type="protein sequence ID" value="AVO22595.1"/>
    <property type="molecule type" value="Genomic_DNA"/>
</dbReference>
<reference evidence="1 2" key="1">
    <citation type="submission" date="2018-02" db="EMBL/GenBank/DDBJ databases">
        <title>Identification and Molecular Characterization of a Novel Bacteriophage isolated from Anoxybacillus caldiproteolyticus.</title>
        <authorList>
            <person name="Sahin E."/>
            <person name="Karaca B."/>
            <person name="Gursoy G.E."/>
            <person name="Coleri Cihan A."/>
        </authorList>
    </citation>
    <scope>NUCLEOTIDE SEQUENCE [LARGE SCALE GENOMIC DNA]</scope>
</reference>
<dbReference type="RefSeq" id="YP_009837565.1">
    <property type="nucleotide sequence ID" value="NC_048701.1"/>
</dbReference>